<feature type="region of interest" description="Disordered" evidence="1">
    <location>
        <begin position="1"/>
        <end position="71"/>
    </location>
</feature>
<name>A0ABR1T407_9PEZI</name>
<dbReference type="EMBL" id="JAQQWL010000015">
    <property type="protein sequence ID" value="KAK8041319.1"/>
    <property type="molecule type" value="Genomic_DNA"/>
</dbReference>
<proteinExistence type="predicted"/>
<dbReference type="GeneID" id="92098798"/>
<feature type="region of interest" description="Disordered" evidence="1">
    <location>
        <begin position="225"/>
        <end position="263"/>
    </location>
</feature>
<sequence length="382" mass="42431">MQYPLDFNPSTPPQQTAGYHPTPTSSISTPPQQQQYRYPPQQQQIPQPMMPGPHPPAPPQHYQPQPQMMPAPQQNTMNPMEAWYNSIPEPQRGPLHDSDPPHAWHPVLARPQFYASSQYMMYIATKKWKASPYAATTFPNFAAMPLPSLSIKQREQMAYLRECFDTGRFPGDMCNHIPLPSNNNQVAGNNNASANGNAAAAAPTNNNCCHHHCCGNHAAAPPANGNNGNNSNNGNNGNQAAAGPASAPSSSSEEEEDPEARRHQEWVDHAWFDIFGQLYPPTRRFAADRFWSERDCRILAIMESKYWAEFSAQFCNATGRYVAPEHIQYKMETDGMPIIGSDDDEGEGDGEDDADYDDVDADSSSDDGDDEEEDDDDDDDDD</sequence>
<evidence type="ECO:0000313" key="2">
    <source>
        <dbReference type="EMBL" id="KAK8041319.1"/>
    </source>
</evidence>
<feature type="compositionally biased region" description="Pro residues" evidence="1">
    <location>
        <begin position="48"/>
        <end position="61"/>
    </location>
</feature>
<keyword evidence="3" id="KW-1185">Reference proteome</keyword>
<evidence type="ECO:0000313" key="3">
    <source>
        <dbReference type="Proteomes" id="UP001480595"/>
    </source>
</evidence>
<dbReference type="RefSeq" id="XP_066708864.1">
    <property type="nucleotide sequence ID" value="XM_066865735.1"/>
</dbReference>
<feature type="compositionally biased region" description="Low complexity" evidence="1">
    <location>
        <begin position="225"/>
        <end position="251"/>
    </location>
</feature>
<gene>
    <name evidence="2" type="ORF">PG994_014326</name>
</gene>
<accession>A0ABR1T407</accession>
<organism evidence="2 3">
    <name type="scientific">Apiospora phragmitis</name>
    <dbReference type="NCBI Taxonomy" id="2905665"/>
    <lineage>
        <taxon>Eukaryota</taxon>
        <taxon>Fungi</taxon>
        <taxon>Dikarya</taxon>
        <taxon>Ascomycota</taxon>
        <taxon>Pezizomycotina</taxon>
        <taxon>Sordariomycetes</taxon>
        <taxon>Xylariomycetidae</taxon>
        <taxon>Amphisphaeriales</taxon>
        <taxon>Apiosporaceae</taxon>
        <taxon>Apiospora</taxon>
    </lineage>
</organism>
<feature type="compositionally biased region" description="Low complexity" evidence="1">
    <location>
        <begin position="62"/>
        <end position="71"/>
    </location>
</feature>
<evidence type="ECO:0000256" key="1">
    <source>
        <dbReference type="SAM" id="MobiDB-lite"/>
    </source>
</evidence>
<reference evidence="2 3" key="1">
    <citation type="submission" date="2023-01" db="EMBL/GenBank/DDBJ databases">
        <title>Analysis of 21 Apiospora genomes using comparative genomics revels a genus with tremendous synthesis potential of carbohydrate active enzymes and secondary metabolites.</title>
        <authorList>
            <person name="Sorensen T."/>
        </authorList>
    </citation>
    <scope>NUCLEOTIDE SEQUENCE [LARGE SCALE GENOMIC DNA]</scope>
    <source>
        <strain evidence="2 3">CBS 135458</strain>
    </source>
</reference>
<feature type="region of interest" description="Disordered" evidence="1">
    <location>
        <begin position="335"/>
        <end position="382"/>
    </location>
</feature>
<feature type="compositionally biased region" description="Low complexity" evidence="1">
    <location>
        <begin position="21"/>
        <end position="47"/>
    </location>
</feature>
<dbReference type="Proteomes" id="UP001480595">
    <property type="component" value="Unassembled WGS sequence"/>
</dbReference>
<feature type="compositionally biased region" description="Acidic residues" evidence="1">
    <location>
        <begin position="341"/>
        <end position="382"/>
    </location>
</feature>
<comment type="caution">
    <text evidence="2">The sequence shown here is derived from an EMBL/GenBank/DDBJ whole genome shotgun (WGS) entry which is preliminary data.</text>
</comment>
<protein>
    <submittedName>
        <fullName evidence="2">Uncharacterized protein</fullName>
    </submittedName>
</protein>